<proteinExistence type="predicted"/>
<dbReference type="EMBL" id="SDEE01000034">
    <property type="protein sequence ID" value="RXW23744.1"/>
    <property type="molecule type" value="Genomic_DNA"/>
</dbReference>
<feature type="region of interest" description="Disordered" evidence="1">
    <location>
        <begin position="236"/>
        <end position="265"/>
    </location>
</feature>
<gene>
    <name evidence="2" type="ORF">EST38_g2127</name>
</gene>
<dbReference type="STRING" id="2316362.A0A4Q2DWU9"/>
<dbReference type="AlphaFoldDB" id="A0A4Q2DWU9"/>
<evidence type="ECO:0000313" key="3">
    <source>
        <dbReference type="Proteomes" id="UP000290288"/>
    </source>
</evidence>
<accession>A0A4Q2DWU9</accession>
<feature type="region of interest" description="Disordered" evidence="1">
    <location>
        <begin position="777"/>
        <end position="800"/>
    </location>
</feature>
<dbReference type="Proteomes" id="UP000290288">
    <property type="component" value="Unassembled WGS sequence"/>
</dbReference>
<feature type="region of interest" description="Disordered" evidence="1">
    <location>
        <begin position="916"/>
        <end position="961"/>
    </location>
</feature>
<organism evidence="2 3">
    <name type="scientific">Candolleomyces aberdarensis</name>
    <dbReference type="NCBI Taxonomy" id="2316362"/>
    <lineage>
        <taxon>Eukaryota</taxon>
        <taxon>Fungi</taxon>
        <taxon>Dikarya</taxon>
        <taxon>Basidiomycota</taxon>
        <taxon>Agaricomycotina</taxon>
        <taxon>Agaricomycetes</taxon>
        <taxon>Agaricomycetidae</taxon>
        <taxon>Agaricales</taxon>
        <taxon>Agaricineae</taxon>
        <taxon>Psathyrellaceae</taxon>
        <taxon>Candolleomyces</taxon>
    </lineage>
</organism>
<reference evidence="2 3" key="1">
    <citation type="submission" date="2019-01" db="EMBL/GenBank/DDBJ databases">
        <title>Draft genome sequence of Psathyrella aberdarensis IHI B618.</title>
        <authorList>
            <person name="Buettner E."/>
            <person name="Kellner H."/>
        </authorList>
    </citation>
    <scope>NUCLEOTIDE SEQUENCE [LARGE SCALE GENOMIC DNA]</scope>
    <source>
        <strain evidence="2 3">IHI B618</strain>
    </source>
</reference>
<feature type="compositionally biased region" description="Polar residues" evidence="1">
    <location>
        <begin position="785"/>
        <end position="798"/>
    </location>
</feature>
<sequence>MHTLTWADNPLNHAVIFMHEGVIRLELRVEVFGCSKVDPDGPDDLGLSSYTYDDRQFMSLLYGIGEAREDGVDSPIRPDRTISMTLATQFAEIPRRMPNLQTLCLASFIPVSLYLPALLCTLFRIPPEPGEDDEEPDDSALPVPPLRKLRHLVIPRFYHCAPLLEHLAQLPSLETIDYQYIYGNGWGRPSDVGLDKCVPKGWRSFEREMEESRMAAEERRAREVAAMGQFAGPPLAGSTAVGHVDESRGQDAQLGQGEDQPMREDDQLEGNVEVSQPAVHQSRPIFALATTPSLALVPLGQRTLDLSSTSTGGSQLPATSSTLRAHLPEATQPSTTLSSSLSHPLERLDPVVTPTFRKLTELNLLIPLSDAKKLLLSAPPSVTPSRDSNVPTSTINPLIISNSLPTSPSQGFPGWPQNLVYLHINTPPGILTRPREIRALFEAIAYACYGPSTGRDTRPARLERLEILCCADADSGYEAMCETFGSVTEEGEEMCLSLKTIEPILSLLHDTDDVATSSSRSVPPGAGSQSTRVFRPRFALKTFEISHQFPMYLTQSDVETIAQRWGGCIEVLILCCEPMAAYGMTKIAGFNDDYQVPTGKTTSSNGPEATLTLAALLPLAKYCAELRHLALFVDATRGVKGLMRSLTDPDHLALFDTDPKFGRLDDAKWDDTYFDFYTSEIGRKYLVPTPPGVPGLPFGYPMFQKLLHLNMGSSLIPISIKDLDFKFTDGDDSGRRGQNLEDRTCAVSGTLGKGRFLDAVKNSARVRIQEKLNRLKERGVRTDLNPPSGSGEQPQDPQLTRDYDEDDFLAYIRANGVRLGVAEEDLLETKVQDEMGIEGVARRSYDSQDTAAVAMILAHLFPCFQSKYHPDFPKARMTNSAFTTVIESGTTWTAPAPALMSSSRAIQASYTLGEPYEAERRKERRRRLREERERQENLTAAADSAANPAAQPPPPPVTAATVTSANDTLNASSPSVVIPFFPVSPSFAEPYGYFPSLFSSVIEARTNRWILLNEIGIPSMVAMREEGWTWSGRVGAELKNRLDEMGQPVKEKVISSITEQRGRAPDECIIS</sequence>
<name>A0A4Q2DWU9_9AGAR</name>
<protein>
    <submittedName>
        <fullName evidence="2">Uncharacterized protein</fullName>
    </submittedName>
</protein>
<evidence type="ECO:0000313" key="2">
    <source>
        <dbReference type="EMBL" id="RXW23744.1"/>
    </source>
</evidence>
<feature type="compositionally biased region" description="Low complexity" evidence="1">
    <location>
        <begin position="939"/>
        <end position="949"/>
    </location>
</feature>
<evidence type="ECO:0000256" key="1">
    <source>
        <dbReference type="SAM" id="MobiDB-lite"/>
    </source>
</evidence>
<dbReference type="OrthoDB" id="2447803at2759"/>
<keyword evidence="3" id="KW-1185">Reference proteome</keyword>
<comment type="caution">
    <text evidence="2">The sequence shown here is derived from an EMBL/GenBank/DDBJ whole genome shotgun (WGS) entry which is preliminary data.</text>
</comment>